<evidence type="ECO:0000313" key="2">
    <source>
        <dbReference type="EMBL" id="MBB4175064.1"/>
    </source>
</evidence>
<proteinExistence type="predicted"/>
<organism evidence="2 3">
    <name type="scientific">Sulfitobacter noctilucicola</name>
    <dbReference type="NCBI Taxonomy" id="1342301"/>
    <lineage>
        <taxon>Bacteria</taxon>
        <taxon>Pseudomonadati</taxon>
        <taxon>Pseudomonadota</taxon>
        <taxon>Alphaproteobacteria</taxon>
        <taxon>Rhodobacterales</taxon>
        <taxon>Roseobacteraceae</taxon>
        <taxon>Sulfitobacter</taxon>
    </lineage>
</organism>
<dbReference type="GO" id="GO:0016758">
    <property type="term" value="F:hexosyltransferase activity"/>
    <property type="evidence" value="ECO:0007669"/>
    <property type="project" value="InterPro"/>
</dbReference>
<dbReference type="AlphaFoldDB" id="A0A7W6M9W8"/>
<comment type="caution">
    <text evidence="2">The sequence shown here is derived from an EMBL/GenBank/DDBJ whole genome shotgun (WGS) entry which is preliminary data.</text>
</comment>
<dbReference type="InterPro" id="IPR007235">
    <property type="entry name" value="Glyco_trans_28_C"/>
</dbReference>
<dbReference type="RefSeq" id="WP_221228721.1">
    <property type="nucleotide sequence ID" value="NZ_JACIFU010000003.1"/>
</dbReference>
<name>A0A7W6M9W8_9RHOB</name>
<keyword evidence="3" id="KW-1185">Reference proteome</keyword>
<dbReference type="Proteomes" id="UP000565745">
    <property type="component" value="Unassembled WGS sequence"/>
</dbReference>
<accession>A0A7W6M9W8</accession>
<feature type="domain" description="Glycosyl transferase family 28 C-terminal" evidence="1">
    <location>
        <begin position="232"/>
        <end position="371"/>
    </location>
</feature>
<reference evidence="2 3" key="1">
    <citation type="submission" date="2020-08" db="EMBL/GenBank/DDBJ databases">
        <title>Genomic Encyclopedia of Type Strains, Phase IV (KMG-IV): sequencing the most valuable type-strain genomes for metagenomic binning, comparative biology and taxonomic classification.</title>
        <authorList>
            <person name="Goeker M."/>
        </authorList>
    </citation>
    <scope>NUCLEOTIDE SEQUENCE [LARGE SCALE GENOMIC DNA]</scope>
    <source>
        <strain evidence="2 3">DSM 101015</strain>
    </source>
</reference>
<dbReference type="Pfam" id="PF04101">
    <property type="entry name" value="Glyco_tran_28_C"/>
    <property type="match status" value="1"/>
</dbReference>
<dbReference type="PANTHER" id="PTHR21015:SF28">
    <property type="entry name" value="SLL1722 PROTEIN"/>
    <property type="match status" value="1"/>
</dbReference>
<evidence type="ECO:0000313" key="3">
    <source>
        <dbReference type="Proteomes" id="UP000565745"/>
    </source>
</evidence>
<dbReference type="SUPFAM" id="SSF53756">
    <property type="entry name" value="UDP-Glycosyltransferase/glycogen phosphorylase"/>
    <property type="match status" value="1"/>
</dbReference>
<gene>
    <name evidence="2" type="ORF">GGR93_002852</name>
</gene>
<sequence>MVSGARYDPIGGAVNVKVMIVVTHLLGTGHLTRALTLAKAFRKAGHPVRLVSGGLSVDHLRFEDVEHVQLPPLRSDGVDFTRLLDLNGSVASTQTLEQRKQLLCETLDEFAPDALITELFPFGRRVLKEEFQTLLRAAKAMPAPPSVFASIRDILAPPSKPSKADFAEATLSAFYDAVLVHSDPAIAPLSLSWPVSAPLEAMLRYTGFVAPPAAAPHPDRIGAGEIIVTAGGGSVGDALFDCARQAAFDTPDQTWRILVGGRDAAPRIERLLRQASANLQVEAARPEFRQMLHHARASVSMCGYNTALDLLQSPCPGVFVPFDEGSEVEQMIRAKALAEQRGFGLVTSANLSPAGLISAVDACVAEGRATNSAVNFEGAATAVDIVEQYIGARHEG</sequence>
<dbReference type="PANTHER" id="PTHR21015">
    <property type="entry name" value="UDP-N-ACETYLGLUCOSAMINE--N-ACETYLMURAMYL-(PENTAPEPTIDE) PYROPHOSPHORYL-UNDECAPRENOL N-ACETYLGLUCOSAMINE TRANSFERASE 1"/>
    <property type="match status" value="1"/>
</dbReference>
<protein>
    <submittedName>
        <fullName evidence="2">Putative glycosyltransferase</fullName>
    </submittedName>
</protein>
<dbReference type="EMBL" id="JACIFU010000003">
    <property type="protein sequence ID" value="MBB4175064.1"/>
    <property type="molecule type" value="Genomic_DNA"/>
</dbReference>
<keyword evidence="2" id="KW-0808">Transferase</keyword>
<evidence type="ECO:0000259" key="1">
    <source>
        <dbReference type="Pfam" id="PF04101"/>
    </source>
</evidence>
<dbReference type="Gene3D" id="3.40.50.2000">
    <property type="entry name" value="Glycogen Phosphorylase B"/>
    <property type="match status" value="2"/>
</dbReference>